<dbReference type="EMBL" id="CADCVA010000397">
    <property type="protein sequence ID" value="CAA9445442.1"/>
    <property type="molecule type" value="Genomic_DNA"/>
</dbReference>
<dbReference type="InterPro" id="IPR036291">
    <property type="entry name" value="NAD(P)-bd_dom_sf"/>
</dbReference>
<gene>
    <name evidence="1" type="ORF">AVDCRST_MAG82-3279</name>
</gene>
<evidence type="ECO:0000313" key="1">
    <source>
        <dbReference type="EMBL" id="CAA9445442.1"/>
    </source>
</evidence>
<dbReference type="Gene3D" id="3.40.50.720">
    <property type="entry name" value="NAD(P)-binding Rossmann-like Domain"/>
    <property type="match status" value="1"/>
</dbReference>
<dbReference type="PROSITE" id="PS00061">
    <property type="entry name" value="ADH_SHORT"/>
    <property type="match status" value="1"/>
</dbReference>
<organism evidence="1">
    <name type="scientific">uncultured Rubrobacteraceae bacterium</name>
    <dbReference type="NCBI Taxonomy" id="349277"/>
    <lineage>
        <taxon>Bacteria</taxon>
        <taxon>Bacillati</taxon>
        <taxon>Actinomycetota</taxon>
        <taxon>Rubrobacteria</taxon>
        <taxon>Rubrobacterales</taxon>
        <taxon>Rubrobacteraceae</taxon>
        <taxon>environmental samples</taxon>
    </lineage>
</organism>
<protein>
    <submittedName>
        <fullName evidence="1">Uncharacterized protein</fullName>
    </submittedName>
</protein>
<dbReference type="AlphaFoldDB" id="A0A6J4QIR0"/>
<reference evidence="1" key="1">
    <citation type="submission" date="2020-02" db="EMBL/GenBank/DDBJ databases">
        <authorList>
            <person name="Meier V. D."/>
        </authorList>
    </citation>
    <scope>NUCLEOTIDE SEQUENCE</scope>
    <source>
        <strain evidence="1">AVDCRST_MAG82</strain>
    </source>
</reference>
<dbReference type="InterPro" id="IPR020904">
    <property type="entry name" value="Sc_DH/Rdtase_CS"/>
</dbReference>
<sequence length="74" mass="7680">MGGSSPLCGFKAADLTGSDATQVESKVRVPLYSASKAAVTMLTVQYAKQLPEMRVNAADPGVYIRAVACLGDCV</sequence>
<proteinExistence type="predicted"/>
<dbReference type="SUPFAM" id="SSF51735">
    <property type="entry name" value="NAD(P)-binding Rossmann-fold domains"/>
    <property type="match status" value="1"/>
</dbReference>
<accession>A0A6J4QIR0</accession>
<name>A0A6J4QIR0_9ACTN</name>